<sequence length="465" mass="50234">MLDSSTMFSRIRPAMRALVSLNHARLVHGTPRAAVGPVPLARLATVFPLRNLSTRSNNAQVGVVPPRAPIAAATAAAPVELPLAAAKKKTVRRAGTPAAMPSAESWATTVDSTAPVMHAMAVCTATEYNLDAVRTRLGQGWTELPTLASDVLHLHAAVPAEDGHVEGEVFVFSYGVFVAWGSEPKRVAAAFMTKVLGRPVTLTPAPARALASGGTGYAATVPLDGEKRVRGQPEVMPYQRPEVEEMDYVEDPNEATGLTGDTILIGSSPEPALSKLAFSHGISRSAKVAILENLLDTYLGSTRHVPSQLASGQALGMSRPQVLQKIGQLLSVRALLNLSGSANAESLLDTPEYYWSKPQLEEYYNNVSRWLDIKPRIAVLNQKLDYAAEFAEVLRGHLSEQHSLKLEWFIIILIAVAVAFECLHWAEKLHVLNFERFKAPRLREREERGKARLAASSTGVLGAAQ</sequence>
<dbReference type="AlphaFoldDB" id="A0A0L0SLC7"/>
<dbReference type="OrthoDB" id="242766at2759"/>
<dbReference type="VEuPathDB" id="FungiDB:AMAG_08498"/>
<evidence type="ECO:0000313" key="4">
    <source>
        <dbReference type="Proteomes" id="UP000054350"/>
    </source>
</evidence>
<organism evidence="3 4">
    <name type="scientific">Allomyces macrogynus (strain ATCC 38327)</name>
    <name type="common">Allomyces javanicus var. macrogynus</name>
    <dbReference type="NCBI Taxonomy" id="578462"/>
    <lineage>
        <taxon>Eukaryota</taxon>
        <taxon>Fungi</taxon>
        <taxon>Fungi incertae sedis</taxon>
        <taxon>Blastocladiomycota</taxon>
        <taxon>Blastocladiomycetes</taxon>
        <taxon>Blastocladiales</taxon>
        <taxon>Blastocladiaceae</taxon>
        <taxon>Allomyces</taxon>
    </lineage>
</organism>
<dbReference type="eggNOG" id="KOG2861">
    <property type="taxonomic scope" value="Eukaryota"/>
</dbReference>
<feature type="domain" description="DUF155" evidence="2">
    <location>
        <begin position="169"/>
        <end position="381"/>
    </location>
</feature>
<proteinExistence type="inferred from homology"/>
<dbReference type="InterPro" id="IPR051624">
    <property type="entry name" value="RMD1/Sad1-interacting"/>
</dbReference>
<evidence type="ECO:0000256" key="1">
    <source>
        <dbReference type="ARBA" id="ARBA00008306"/>
    </source>
</evidence>
<comment type="similarity">
    <text evidence="1">Belongs to the RMD1/sif2 family.</text>
</comment>
<dbReference type="EMBL" id="GG745342">
    <property type="protein sequence ID" value="KNE63361.1"/>
    <property type="molecule type" value="Genomic_DNA"/>
</dbReference>
<evidence type="ECO:0000313" key="3">
    <source>
        <dbReference type="EMBL" id="KNE63361.1"/>
    </source>
</evidence>
<dbReference type="PANTHER" id="PTHR16255:SF1">
    <property type="entry name" value="REQUIRED FOR MEIOTIC NUCLEAR DIVISION PROTEIN 1 HOMOLOG"/>
    <property type="match status" value="1"/>
</dbReference>
<name>A0A0L0SLC7_ALLM3</name>
<dbReference type="InterPro" id="IPR003734">
    <property type="entry name" value="DUF155"/>
</dbReference>
<keyword evidence="4" id="KW-1185">Reference proteome</keyword>
<reference evidence="4" key="2">
    <citation type="submission" date="2009-11" db="EMBL/GenBank/DDBJ databases">
        <title>The Genome Sequence of Allomyces macrogynus strain ATCC 38327.</title>
        <authorList>
            <consortium name="The Broad Institute Genome Sequencing Platform"/>
            <person name="Russ C."/>
            <person name="Cuomo C."/>
            <person name="Shea T."/>
            <person name="Young S.K."/>
            <person name="Zeng Q."/>
            <person name="Koehrsen M."/>
            <person name="Haas B."/>
            <person name="Borodovsky M."/>
            <person name="Guigo R."/>
            <person name="Alvarado L."/>
            <person name="Berlin A."/>
            <person name="Borenstein D."/>
            <person name="Chen Z."/>
            <person name="Engels R."/>
            <person name="Freedman E."/>
            <person name="Gellesch M."/>
            <person name="Goldberg J."/>
            <person name="Griggs A."/>
            <person name="Gujja S."/>
            <person name="Heiman D."/>
            <person name="Hepburn T."/>
            <person name="Howarth C."/>
            <person name="Jen D."/>
            <person name="Larson L."/>
            <person name="Lewis B."/>
            <person name="Mehta T."/>
            <person name="Park D."/>
            <person name="Pearson M."/>
            <person name="Roberts A."/>
            <person name="Saif S."/>
            <person name="Shenoy N."/>
            <person name="Sisk P."/>
            <person name="Stolte C."/>
            <person name="Sykes S."/>
            <person name="Walk T."/>
            <person name="White J."/>
            <person name="Yandava C."/>
            <person name="Burger G."/>
            <person name="Gray M.W."/>
            <person name="Holland P.W.H."/>
            <person name="King N."/>
            <person name="Lang F.B.F."/>
            <person name="Roger A.J."/>
            <person name="Ruiz-Trillo I."/>
            <person name="Lander E."/>
            <person name="Nusbaum C."/>
        </authorList>
    </citation>
    <scope>NUCLEOTIDE SEQUENCE [LARGE SCALE GENOMIC DNA]</scope>
    <source>
        <strain evidence="4">ATCC 38327</strain>
    </source>
</reference>
<dbReference type="Pfam" id="PF02582">
    <property type="entry name" value="DUF155"/>
    <property type="match status" value="1"/>
</dbReference>
<gene>
    <name evidence="3" type="ORF">AMAG_08498</name>
</gene>
<accession>A0A0L0SLC7</accession>
<evidence type="ECO:0000259" key="2">
    <source>
        <dbReference type="Pfam" id="PF02582"/>
    </source>
</evidence>
<protein>
    <recommendedName>
        <fullName evidence="2">DUF155 domain-containing protein</fullName>
    </recommendedName>
</protein>
<dbReference type="Proteomes" id="UP000054350">
    <property type="component" value="Unassembled WGS sequence"/>
</dbReference>
<dbReference type="GO" id="GO:0005739">
    <property type="term" value="C:mitochondrion"/>
    <property type="evidence" value="ECO:0007669"/>
    <property type="project" value="UniProtKB-ARBA"/>
</dbReference>
<dbReference type="PANTHER" id="PTHR16255">
    <property type="entry name" value="REQUIRED FOR MEIOTIC NUCLEAR DIVISION PROTEIN 1 HOMOLOG"/>
    <property type="match status" value="1"/>
</dbReference>
<reference evidence="3 4" key="1">
    <citation type="submission" date="2009-11" db="EMBL/GenBank/DDBJ databases">
        <title>Annotation of Allomyces macrogynus ATCC 38327.</title>
        <authorList>
            <consortium name="The Broad Institute Genome Sequencing Platform"/>
            <person name="Russ C."/>
            <person name="Cuomo C."/>
            <person name="Burger G."/>
            <person name="Gray M.W."/>
            <person name="Holland P.W.H."/>
            <person name="King N."/>
            <person name="Lang F.B.F."/>
            <person name="Roger A.J."/>
            <person name="Ruiz-Trillo I."/>
            <person name="Young S.K."/>
            <person name="Zeng Q."/>
            <person name="Gargeya S."/>
            <person name="Fitzgerald M."/>
            <person name="Haas B."/>
            <person name="Abouelleil A."/>
            <person name="Alvarado L."/>
            <person name="Arachchi H.M."/>
            <person name="Berlin A."/>
            <person name="Chapman S.B."/>
            <person name="Gearin G."/>
            <person name="Goldberg J."/>
            <person name="Griggs A."/>
            <person name="Gujja S."/>
            <person name="Hansen M."/>
            <person name="Heiman D."/>
            <person name="Howarth C."/>
            <person name="Larimer J."/>
            <person name="Lui A."/>
            <person name="MacDonald P.J.P."/>
            <person name="McCowen C."/>
            <person name="Montmayeur A."/>
            <person name="Murphy C."/>
            <person name="Neiman D."/>
            <person name="Pearson M."/>
            <person name="Priest M."/>
            <person name="Roberts A."/>
            <person name="Saif S."/>
            <person name="Shea T."/>
            <person name="Sisk P."/>
            <person name="Stolte C."/>
            <person name="Sykes S."/>
            <person name="Wortman J."/>
            <person name="Nusbaum C."/>
            <person name="Birren B."/>
        </authorList>
    </citation>
    <scope>NUCLEOTIDE SEQUENCE [LARGE SCALE GENOMIC DNA]</scope>
    <source>
        <strain evidence="3 4">ATCC 38327</strain>
    </source>
</reference>
<dbReference type="GO" id="GO:0070131">
    <property type="term" value="P:positive regulation of mitochondrial translation"/>
    <property type="evidence" value="ECO:0007669"/>
    <property type="project" value="TreeGrafter"/>
</dbReference>